<dbReference type="PROSITE" id="PS51851">
    <property type="entry name" value="KARI_C"/>
    <property type="match status" value="1"/>
</dbReference>
<dbReference type="PROSITE" id="PS51850">
    <property type="entry name" value="KARI_N"/>
    <property type="match status" value="1"/>
</dbReference>
<evidence type="ECO:0000256" key="12">
    <source>
        <dbReference type="HAMAP-Rule" id="MF_00435"/>
    </source>
</evidence>
<dbReference type="GO" id="GO:0016853">
    <property type="term" value="F:isomerase activity"/>
    <property type="evidence" value="ECO:0007669"/>
    <property type="project" value="UniProtKB-KW"/>
</dbReference>
<dbReference type="RefSeq" id="WP_034334512.1">
    <property type="nucleotide sequence ID" value="NZ_JARJFG010000015.1"/>
</dbReference>
<dbReference type="UniPathway" id="UPA00047">
    <property type="reaction ID" value="UER00056"/>
</dbReference>
<dbReference type="SUPFAM" id="SSF48179">
    <property type="entry name" value="6-phosphogluconate dehydrogenase C-terminal domain-like"/>
    <property type="match status" value="1"/>
</dbReference>
<dbReference type="NCBIfam" id="NF009940">
    <property type="entry name" value="PRK13403.1"/>
    <property type="match status" value="1"/>
</dbReference>
<feature type="domain" description="KARI C-terminal knotted" evidence="15">
    <location>
        <begin position="182"/>
        <end position="327"/>
    </location>
</feature>
<dbReference type="Proteomes" id="UP000214747">
    <property type="component" value="Unassembled WGS sequence"/>
</dbReference>
<dbReference type="HAMAP" id="MF_00435">
    <property type="entry name" value="IlvC"/>
    <property type="match status" value="1"/>
</dbReference>
<dbReference type="AlphaFoldDB" id="A0A225SX89"/>
<feature type="binding site" evidence="12 13">
    <location>
        <position position="194"/>
    </location>
    <ligand>
        <name>Mg(2+)</name>
        <dbReference type="ChEBI" id="CHEBI:18420"/>
        <label>1</label>
    </ligand>
</feature>
<dbReference type="NCBIfam" id="NF004017">
    <property type="entry name" value="PRK05479.1"/>
    <property type="match status" value="1"/>
</dbReference>
<keyword evidence="9 12" id="KW-0560">Oxidoreductase</keyword>
<dbReference type="GO" id="GO:0005829">
    <property type="term" value="C:cytosol"/>
    <property type="evidence" value="ECO:0007669"/>
    <property type="project" value="TreeGrafter"/>
</dbReference>
<feature type="binding site" evidence="12">
    <location>
        <begin position="24"/>
        <end position="27"/>
    </location>
    <ligand>
        <name>NADP(+)</name>
        <dbReference type="ChEBI" id="CHEBI:58349"/>
    </ligand>
</feature>
<dbReference type="InterPro" id="IPR014359">
    <property type="entry name" value="KARI_prok"/>
</dbReference>
<keyword evidence="10 12" id="KW-0100">Branched-chain amino acid biosynthesis</keyword>
<feature type="domain" description="KARI N-terminal Rossmann" evidence="14">
    <location>
        <begin position="1"/>
        <end position="181"/>
    </location>
</feature>
<dbReference type="Gene3D" id="6.10.240.10">
    <property type="match status" value="1"/>
</dbReference>
<comment type="cofactor">
    <cofactor evidence="12">
        <name>Mg(2+)</name>
        <dbReference type="ChEBI" id="CHEBI:18420"/>
    </cofactor>
    <text evidence="12">Binds 2 magnesium ions per subunit.</text>
</comment>
<dbReference type="EC" id="1.1.1.86" evidence="12"/>
<dbReference type="Pfam" id="PF07991">
    <property type="entry name" value="KARI_N"/>
    <property type="match status" value="1"/>
</dbReference>
<dbReference type="PANTHER" id="PTHR21371:SF1">
    <property type="entry name" value="KETOL-ACID REDUCTOISOMERASE, MITOCHONDRIAL"/>
    <property type="match status" value="1"/>
</dbReference>
<keyword evidence="17" id="KW-1185">Reference proteome</keyword>
<feature type="binding site" evidence="12 13">
    <location>
        <position position="190"/>
    </location>
    <ligand>
        <name>Mg(2+)</name>
        <dbReference type="ChEBI" id="CHEBI:18420"/>
        <label>1</label>
    </ligand>
</feature>
<reference evidence="16 17" key="1">
    <citation type="journal article" date="2010" name="Int. J. Syst. Evol. Microbiol.">
        <title>Reclassification of Herbaspirillum putei as a later heterotypic synonym of Herbaspirillum huttiense, with the description of H. huttiense subsp. huttiense subsp. nov. and H. huttiense subsp. putei subsp. nov., comb. nov., and description of Herbaspirillum aquaticum sp. nov.</title>
        <authorList>
            <person name="Dobritsa A.P."/>
            <person name="Reddy M.C."/>
            <person name="Samadpour M."/>
        </authorList>
    </citation>
    <scope>NUCLEOTIDE SEQUENCE [LARGE SCALE GENOMIC DNA]</scope>
    <source>
        <strain evidence="16 17">IEH 4430</strain>
    </source>
</reference>
<feature type="binding site" evidence="12">
    <location>
        <position position="133"/>
    </location>
    <ligand>
        <name>NADP(+)</name>
        <dbReference type="ChEBI" id="CHEBI:58349"/>
    </ligand>
</feature>
<proteinExistence type="inferred from homology"/>
<evidence type="ECO:0000256" key="7">
    <source>
        <dbReference type="ARBA" id="ARBA00022842"/>
    </source>
</evidence>
<dbReference type="NCBIfam" id="TIGR00465">
    <property type="entry name" value="ilvC"/>
    <property type="match status" value="1"/>
</dbReference>
<name>A0A225SX89_9BURK</name>
<feature type="active site" evidence="12">
    <location>
        <position position="107"/>
    </location>
</feature>
<feature type="binding site" evidence="12 13">
    <location>
        <position position="190"/>
    </location>
    <ligand>
        <name>Mg(2+)</name>
        <dbReference type="ChEBI" id="CHEBI:18420"/>
        <label>2</label>
    </ligand>
</feature>
<comment type="function">
    <text evidence="1 12">Involved in the biosynthesis of branched-chain amino acids (BCAA). Catalyzes an alkyl-migration followed by a ketol-acid reduction of (S)-2-acetolactate (S2AL) to yield (R)-2,3-dihydroxy-isovalerate. In the isomerase reaction, S2AL is rearranged via a Mg-dependent methyl migration to produce 3-hydroxy-3-methyl-2-ketobutyrate (HMKB). In the reductase reaction, this 2-ketoacid undergoes a metal-dependent reduction by NADPH to yield (R)-2,3-dihydroxy-isovalerate.</text>
</comment>
<evidence type="ECO:0000256" key="2">
    <source>
        <dbReference type="ARBA" id="ARBA00004864"/>
    </source>
</evidence>
<evidence type="ECO:0000259" key="15">
    <source>
        <dbReference type="PROSITE" id="PS51851"/>
    </source>
</evidence>
<comment type="caution">
    <text evidence="16">The sequence shown here is derived from an EMBL/GenBank/DDBJ whole genome shotgun (WGS) entry which is preliminary data.</text>
</comment>
<dbReference type="Pfam" id="PF01450">
    <property type="entry name" value="KARI_C"/>
    <property type="match status" value="1"/>
</dbReference>
<dbReference type="PANTHER" id="PTHR21371">
    <property type="entry name" value="KETOL-ACID REDUCTOISOMERASE, MITOCHONDRIAL"/>
    <property type="match status" value="1"/>
</dbReference>
<feature type="binding site" evidence="12 13">
    <location>
        <position position="251"/>
    </location>
    <ligand>
        <name>substrate</name>
    </ligand>
</feature>
<dbReference type="InterPro" id="IPR013023">
    <property type="entry name" value="KARI"/>
</dbReference>
<protein>
    <recommendedName>
        <fullName evidence="12">Ketol-acid reductoisomerase (NADP(+))</fullName>
        <shortName evidence="12">KARI</shortName>
        <ecNumber evidence="12">1.1.1.86</ecNumber>
    </recommendedName>
    <alternativeName>
        <fullName evidence="12">Acetohydroxy-acid isomeroreductase</fullName>
        <shortName evidence="12">AHIR</shortName>
    </alternativeName>
    <alternativeName>
        <fullName evidence="12">Alpha-keto-beta-hydroxylacyl reductoisomerase</fullName>
    </alternativeName>
</protein>
<evidence type="ECO:0000256" key="10">
    <source>
        <dbReference type="ARBA" id="ARBA00023304"/>
    </source>
</evidence>
<comment type="catalytic activity">
    <reaction evidence="12">
        <text>(2R,3R)-2,3-dihydroxy-3-methylpentanoate + NADP(+) = (S)-2-ethyl-2-hydroxy-3-oxobutanoate + NADPH + H(+)</text>
        <dbReference type="Rhea" id="RHEA:13493"/>
        <dbReference type="ChEBI" id="CHEBI:15378"/>
        <dbReference type="ChEBI" id="CHEBI:49256"/>
        <dbReference type="ChEBI" id="CHEBI:49258"/>
        <dbReference type="ChEBI" id="CHEBI:57783"/>
        <dbReference type="ChEBI" id="CHEBI:58349"/>
        <dbReference type="EC" id="1.1.1.86"/>
    </reaction>
</comment>
<keyword evidence="8 12" id="KW-0521">NADP</keyword>
<comment type="pathway">
    <text evidence="3 12">Amino-acid biosynthesis; L-isoleucine biosynthesis; L-isoleucine from 2-oxobutanoate: step 2/4.</text>
</comment>
<feature type="binding site" evidence="12 13">
    <location>
        <position position="226"/>
    </location>
    <ligand>
        <name>Mg(2+)</name>
        <dbReference type="ChEBI" id="CHEBI:18420"/>
        <label>2</label>
    </ligand>
</feature>
<keyword evidence="5 12" id="KW-0028">Amino-acid biosynthesis</keyword>
<evidence type="ECO:0000256" key="13">
    <source>
        <dbReference type="PROSITE-ProRule" id="PRU01198"/>
    </source>
</evidence>
<dbReference type="InterPro" id="IPR013116">
    <property type="entry name" value="KARI_N"/>
</dbReference>
<dbReference type="InterPro" id="IPR036291">
    <property type="entry name" value="NAD(P)-bd_dom_sf"/>
</dbReference>
<dbReference type="SUPFAM" id="SSF51735">
    <property type="entry name" value="NAD(P)-binding Rossmann-fold domains"/>
    <property type="match status" value="1"/>
</dbReference>
<evidence type="ECO:0000313" key="16">
    <source>
        <dbReference type="EMBL" id="OWY35826.1"/>
    </source>
</evidence>
<dbReference type="Gene3D" id="3.40.50.720">
    <property type="entry name" value="NAD(P)-binding Rossmann-like Domain"/>
    <property type="match status" value="1"/>
</dbReference>
<dbReference type="GO" id="GO:0004455">
    <property type="term" value="F:ketol-acid reductoisomerase activity"/>
    <property type="evidence" value="ECO:0007669"/>
    <property type="project" value="UniProtKB-UniRule"/>
</dbReference>
<dbReference type="InterPro" id="IPR008927">
    <property type="entry name" value="6-PGluconate_DH-like_C_sf"/>
</dbReference>
<feature type="binding site" evidence="12 13">
    <location>
        <position position="230"/>
    </location>
    <ligand>
        <name>Mg(2+)</name>
        <dbReference type="ChEBI" id="CHEBI:18420"/>
        <label>2</label>
    </ligand>
</feature>
<gene>
    <name evidence="12" type="primary">ilvC</name>
    <name evidence="16" type="ORF">CEJ45_05325</name>
</gene>
<dbReference type="GO" id="GO:0050661">
    <property type="term" value="F:NADP binding"/>
    <property type="evidence" value="ECO:0007669"/>
    <property type="project" value="InterPro"/>
</dbReference>
<dbReference type="GO" id="GO:0009097">
    <property type="term" value="P:isoleucine biosynthetic process"/>
    <property type="evidence" value="ECO:0007669"/>
    <property type="project" value="UniProtKB-UniRule"/>
</dbReference>
<dbReference type="InterPro" id="IPR000506">
    <property type="entry name" value="KARI_C"/>
</dbReference>
<evidence type="ECO:0000256" key="3">
    <source>
        <dbReference type="ARBA" id="ARBA00004885"/>
    </source>
</evidence>
<keyword evidence="16" id="KW-0413">Isomerase</keyword>
<organism evidence="16 17">
    <name type="scientific">Herbaspirillum aquaticum</name>
    <dbReference type="NCBI Taxonomy" id="568783"/>
    <lineage>
        <taxon>Bacteria</taxon>
        <taxon>Pseudomonadati</taxon>
        <taxon>Pseudomonadota</taxon>
        <taxon>Betaproteobacteria</taxon>
        <taxon>Burkholderiales</taxon>
        <taxon>Oxalobacteraceae</taxon>
        <taxon>Herbaspirillum</taxon>
    </lineage>
</organism>
<keyword evidence="6 12" id="KW-0479">Metal-binding</keyword>
<dbReference type="GeneID" id="90164107"/>
<dbReference type="FunFam" id="3.40.50.720:FF:000023">
    <property type="entry name" value="Ketol-acid reductoisomerase (NADP(+))"/>
    <property type="match status" value="1"/>
</dbReference>
<keyword evidence="7 12" id="KW-0460">Magnesium</keyword>
<dbReference type="PIRSF" id="PIRSF000116">
    <property type="entry name" value="IlvC_gammaproteo"/>
    <property type="match status" value="1"/>
</dbReference>
<evidence type="ECO:0000256" key="6">
    <source>
        <dbReference type="ARBA" id="ARBA00022723"/>
    </source>
</evidence>
<evidence type="ECO:0000256" key="11">
    <source>
        <dbReference type="ARBA" id="ARBA00049021"/>
    </source>
</evidence>
<comment type="caution">
    <text evidence="12">Lacks conserved residue(s) required for the propagation of feature annotation.</text>
</comment>
<evidence type="ECO:0000256" key="4">
    <source>
        <dbReference type="ARBA" id="ARBA00010318"/>
    </source>
</evidence>
<comment type="catalytic activity">
    <reaction evidence="11 12">
        <text>(2R)-2,3-dihydroxy-3-methylbutanoate + NADP(+) = (2S)-2-acetolactate + NADPH + H(+)</text>
        <dbReference type="Rhea" id="RHEA:22068"/>
        <dbReference type="ChEBI" id="CHEBI:15378"/>
        <dbReference type="ChEBI" id="CHEBI:49072"/>
        <dbReference type="ChEBI" id="CHEBI:57783"/>
        <dbReference type="ChEBI" id="CHEBI:58349"/>
        <dbReference type="ChEBI" id="CHEBI:58476"/>
        <dbReference type="EC" id="1.1.1.86"/>
    </reaction>
</comment>
<feature type="binding site" evidence="12">
    <location>
        <position position="52"/>
    </location>
    <ligand>
        <name>NADP(+)</name>
        <dbReference type="ChEBI" id="CHEBI:58349"/>
    </ligand>
</feature>
<evidence type="ECO:0000313" key="17">
    <source>
        <dbReference type="Proteomes" id="UP000214747"/>
    </source>
</evidence>
<evidence type="ECO:0000256" key="8">
    <source>
        <dbReference type="ARBA" id="ARBA00022857"/>
    </source>
</evidence>
<evidence type="ECO:0000256" key="1">
    <source>
        <dbReference type="ARBA" id="ARBA00002172"/>
    </source>
</evidence>
<comment type="similarity">
    <text evidence="4 12 13">Belongs to the ketol-acid reductoisomerase family.</text>
</comment>
<evidence type="ECO:0000256" key="9">
    <source>
        <dbReference type="ARBA" id="ARBA00023002"/>
    </source>
</evidence>
<evidence type="ECO:0000256" key="5">
    <source>
        <dbReference type="ARBA" id="ARBA00022605"/>
    </source>
</evidence>
<evidence type="ECO:0000259" key="14">
    <source>
        <dbReference type="PROSITE" id="PS51850"/>
    </source>
</evidence>
<dbReference type="GO" id="GO:0000287">
    <property type="term" value="F:magnesium ion binding"/>
    <property type="evidence" value="ECO:0007669"/>
    <property type="project" value="UniProtKB-UniRule"/>
</dbReference>
<dbReference type="EMBL" id="NJGV01000004">
    <property type="protein sequence ID" value="OWY35826.1"/>
    <property type="molecule type" value="Genomic_DNA"/>
</dbReference>
<dbReference type="UniPathway" id="UPA00049">
    <property type="reaction ID" value="UER00060"/>
</dbReference>
<comment type="pathway">
    <text evidence="2 12">Amino-acid biosynthesis; L-valine biosynthesis; L-valine from pyruvate: step 2/4.</text>
</comment>
<sequence>MKVFYDKDADLSLIKNKNVTIIGYGSQGHAHALNLKDSGVKVTVGLRKGGASWNKAEQAGLKVAEVNDAVKDADVIMILLPDENIGQVYAENVAPFAKQGATVAFAHGFNIHYGQVVPRADLDIIMIAPKAPGHTVRSTYSQGGGVPHLIAVHQDKSGSARDLALSYATANGGGRAGIIETNFREETETDLFGEQAVLCGGTVELIKAGFETLVEAGYAPEMAYFECLHELKLIVDLIYEGGIANMNYSISNNAEYGEYVTGPRVINAESKAAMKKVLEDIQTGEYAKSFILENKAGAPTLMSRRRINAEHQIEIVGEKLRAMMPWIKANKLVDQTKN</sequence>
<dbReference type="GO" id="GO:0009099">
    <property type="term" value="P:L-valine biosynthetic process"/>
    <property type="evidence" value="ECO:0007669"/>
    <property type="project" value="UniProtKB-UniRule"/>
</dbReference>
<accession>A0A225SX89</accession>
<feature type="binding site" evidence="12">
    <location>
        <position position="47"/>
    </location>
    <ligand>
        <name>NADP(+)</name>
        <dbReference type="ChEBI" id="CHEBI:58349"/>
    </ligand>
</feature>